<comment type="similarity">
    <text evidence="1">Belongs to the universal stress protein A family.</text>
</comment>
<feature type="domain" description="UspA" evidence="4">
    <location>
        <begin position="8"/>
        <end position="144"/>
    </location>
</feature>
<dbReference type="SUPFAM" id="SSF52402">
    <property type="entry name" value="Adenine nucleotide alpha hydrolases-like"/>
    <property type="match status" value="2"/>
</dbReference>
<evidence type="ECO:0000256" key="1">
    <source>
        <dbReference type="ARBA" id="ARBA00008791"/>
    </source>
</evidence>
<keyword evidence="6" id="KW-1185">Reference proteome</keyword>
<reference evidence="6" key="1">
    <citation type="journal article" date="2019" name="Int. J. Syst. Evol. Microbiol.">
        <title>The Global Catalogue of Microorganisms (GCM) 10K type strain sequencing project: providing services to taxonomists for standard genome sequencing and annotation.</title>
        <authorList>
            <consortium name="The Broad Institute Genomics Platform"/>
            <consortium name="The Broad Institute Genome Sequencing Center for Infectious Disease"/>
            <person name="Wu L."/>
            <person name="Ma J."/>
        </authorList>
    </citation>
    <scope>NUCLEOTIDE SEQUENCE [LARGE SCALE GENOMIC DNA]</scope>
    <source>
        <strain evidence="6">JCM 17938</strain>
    </source>
</reference>
<dbReference type="PANTHER" id="PTHR46268">
    <property type="entry name" value="STRESS RESPONSE PROTEIN NHAX"/>
    <property type="match status" value="1"/>
</dbReference>
<gene>
    <name evidence="5" type="ORF">GCM10023195_06100</name>
</gene>
<name>A0ABP8TDH2_9ACTN</name>
<proteinExistence type="inferred from homology"/>
<sequence>MHDQPGPVTVGVDGSDESLTAVEWAADEARLRHAPLRIVHVFTLPMLYAPLGPPLLGSELDSLRETSDQIARTAERRAQSRAPELPVETTVLDGAPIPVLLQQAAHASLMVVASRGIGAVGRLLVGSTGVELAARAPCPVVVVRGRPHKAQRIVVGVDGSDPSLTALAYAFDEAALRGAELTAVHAVEDATATADPALTEAIERHGRRFPDVPVDLVTVPAHPAEALINASAAADLLIVGSRGRGGFRGLLLGSVSQAVLHHADCPVAVRR</sequence>
<evidence type="ECO:0000313" key="5">
    <source>
        <dbReference type="EMBL" id="GAA4602111.1"/>
    </source>
</evidence>
<evidence type="ECO:0000313" key="6">
    <source>
        <dbReference type="Proteomes" id="UP001500212"/>
    </source>
</evidence>
<dbReference type="Pfam" id="PF00582">
    <property type="entry name" value="Usp"/>
    <property type="match status" value="2"/>
</dbReference>
<comment type="caution">
    <text evidence="5">The sequence shown here is derived from an EMBL/GenBank/DDBJ whole genome shotgun (WGS) entry which is preliminary data.</text>
</comment>
<dbReference type="InterPro" id="IPR006016">
    <property type="entry name" value="UspA"/>
</dbReference>
<dbReference type="EMBL" id="BAABHJ010000002">
    <property type="protein sequence ID" value="GAA4602111.1"/>
    <property type="molecule type" value="Genomic_DNA"/>
</dbReference>
<dbReference type="InterPro" id="IPR014729">
    <property type="entry name" value="Rossmann-like_a/b/a_fold"/>
</dbReference>
<protein>
    <submittedName>
        <fullName evidence="5">Universal stress protein</fullName>
    </submittedName>
</protein>
<evidence type="ECO:0000256" key="3">
    <source>
        <dbReference type="ARBA" id="ARBA00022840"/>
    </source>
</evidence>
<keyword evidence="3" id="KW-0067">ATP-binding</keyword>
<dbReference type="PRINTS" id="PR01438">
    <property type="entry name" value="UNVRSLSTRESS"/>
</dbReference>
<dbReference type="InterPro" id="IPR006015">
    <property type="entry name" value="Universal_stress_UspA"/>
</dbReference>
<dbReference type="Gene3D" id="3.40.50.620">
    <property type="entry name" value="HUPs"/>
    <property type="match status" value="2"/>
</dbReference>
<dbReference type="PANTHER" id="PTHR46268:SF27">
    <property type="entry name" value="UNIVERSAL STRESS PROTEIN RV2623"/>
    <property type="match status" value="1"/>
</dbReference>
<dbReference type="Proteomes" id="UP001500212">
    <property type="component" value="Unassembled WGS sequence"/>
</dbReference>
<feature type="domain" description="UspA" evidence="4">
    <location>
        <begin position="151"/>
        <end position="269"/>
    </location>
</feature>
<accession>A0ABP8TDH2</accession>
<evidence type="ECO:0000256" key="2">
    <source>
        <dbReference type="ARBA" id="ARBA00022741"/>
    </source>
</evidence>
<organism evidence="5 6">
    <name type="scientific">Actinoallomurus liliacearum</name>
    <dbReference type="NCBI Taxonomy" id="1080073"/>
    <lineage>
        <taxon>Bacteria</taxon>
        <taxon>Bacillati</taxon>
        <taxon>Actinomycetota</taxon>
        <taxon>Actinomycetes</taxon>
        <taxon>Streptosporangiales</taxon>
        <taxon>Thermomonosporaceae</taxon>
        <taxon>Actinoallomurus</taxon>
    </lineage>
</organism>
<dbReference type="RefSeq" id="WP_345347818.1">
    <property type="nucleotide sequence ID" value="NZ_BAABHJ010000002.1"/>
</dbReference>
<keyword evidence="2" id="KW-0547">Nucleotide-binding</keyword>
<evidence type="ECO:0000259" key="4">
    <source>
        <dbReference type="Pfam" id="PF00582"/>
    </source>
</evidence>